<dbReference type="OrthoDB" id="6469205at2759"/>
<evidence type="ECO:0000256" key="2">
    <source>
        <dbReference type="ARBA" id="ARBA00022516"/>
    </source>
</evidence>
<dbReference type="PANTHER" id="PTHR43775">
    <property type="entry name" value="FATTY ACID SYNTHASE"/>
    <property type="match status" value="1"/>
</dbReference>
<evidence type="ECO:0000256" key="3">
    <source>
        <dbReference type="ARBA" id="ARBA00022832"/>
    </source>
</evidence>
<dbReference type="GO" id="GO:0006633">
    <property type="term" value="P:fatty acid biosynthetic process"/>
    <property type="evidence" value="ECO:0007669"/>
    <property type="project" value="UniProtKB-KW"/>
</dbReference>
<keyword evidence="1" id="KW-0596">Phosphopantetheine</keyword>
<sequence>MDSLNYSPSFGTFSALLRSAVRKKIEGHTYIHTYILRDAFMNDQTAEFFQEVCDPKAVATKNLDELSRKLCPSLDHFVCFSSISCGRGNAGQTNYGFANSAMEMVCEQRKRDGLPGLAIQWGIIGEVGIVHRHMGDDAVIAGFAPQCVQSCLDTLDAFCQQDCPVVTSYVSVQQAKTQKGDLPTQLAKILGVEISIFDDPTKTLEDLGIDSFTKMELKHFIDTNTDINLSMEEVRNITMKEIKTLIDKVQSNENEVAPLFASEHVNLPMVLKHTEALIVVQNVVRGDPIFIVNIGDTDVNNFKALALELKKPAFALVWTDDASLTDIGSLASWFLKVSLSNIHWSLPITKSLGSS</sequence>
<keyword evidence="8" id="KW-0511">Multifunctional enzyme</keyword>
<dbReference type="GO" id="GO:0004312">
    <property type="term" value="F:fatty acid synthase activity"/>
    <property type="evidence" value="ECO:0007669"/>
    <property type="project" value="TreeGrafter"/>
</dbReference>
<feature type="domain" description="Carrier" evidence="9">
    <location>
        <begin position="173"/>
        <end position="253"/>
    </location>
</feature>
<name>A0A4Y2GNS7_ARAVE</name>
<keyword evidence="6" id="KW-0443">Lipid metabolism</keyword>
<keyword evidence="2" id="KW-0444">Lipid biosynthesis</keyword>
<evidence type="ECO:0000313" key="11">
    <source>
        <dbReference type="Proteomes" id="UP000499080"/>
    </source>
</evidence>
<dbReference type="InterPro" id="IPR009081">
    <property type="entry name" value="PP-bd_ACP"/>
</dbReference>
<evidence type="ECO:0000259" key="9">
    <source>
        <dbReference type="PROSITE" id="PS50075"/>
    </source>
</evidence>
<accession>A0A4Y2GNS7</accession>
<gene>
    <name evidence="10" type="primary">Fasn_4</name>
    <name evidence="10" type="ORF">AVEN_3842_1</name>
</gene>
<evidence type="ECO:0000256" key="5">
    <source>
        <dbReference type="ARBA" id="ARBA00023002"/>
    </source>
</evidence>
<dbReference type="PROSITE" id="PS50075">
    <property type="entry name" value="CARRIER"/>
    <property type="match status" value="1"/>
</dbReference>
<comment type="caution">
    <text evidence="10">The sequence shown here is derived from an EMBL/GenBank/DDBJ whole genome shotgun (WGS) entry which is preliminary data.</text>
</comment>
<evidence type="ECO:0000256" key="4">
    <source>
        <dbReference type="ARBA" id="ARBA00022857"/>
    </source>
</evidence>
<organism evidence="10 11">
    <name type="scientific">Araneus ventricosus</name>
    <name type="common">Orbweaver spider</name>
    <name type="synonym">Epeira ventricosa</name>
    <dbReference type="NCBI Taxonomy" id="182803"/>
    <lineage>
        <taxon>Eukaryota</taxon>
        <taxon>Metazoa</taxon>
        <taxon>Ecdysozoa</taxon>
        <taxon>Arthropoda</taxon>
        <taxon>Chelicerata</taxon>
        <taxon>Arachnida</taxon>
        <taxon>Araneae</taxon>
        <taxon>Araneomorphae</taxon>
        <taxon>Entelegynae</taxon>
        <taxon>Araneoidea</taxon>
        <taxon>Araneidae</taxon>
        <taxon>Araneus</taxon>
    </lineage>
</organism>
<dbReference type="EMBL" id="BGPR01001476">
    <property type="protein sequence ID" value="GBM54857.1"/>
    <property type="molecule type" value="Genomic_DNA"/>
</dbReference>
<dbReference type="PANTHER" id="PTHR43775:SF7">
    <property type="entry name" value="FATTY ACID SYNTHASE"/>
    <property type="match status" value="1"/>
</dbReference>
<dbReference type="Proteomes" id="UP000499080">
    <property type="component" value="Unassembled WGS sequence"/>
</dbReference>
<dbReference type="Gene3D" id="1.10.1200.10">
    <property type="entry name" value="ACP-like"/>
    <property type="match status" value="1"/>
</dbReference>
<dbReference type="SUPFAM" id="SSF47336">
    <property type="entry name" value="ACP-like"/>
    <property type="match status" value="1"/>
</dbReference>
<protein>
    <submittedName>
        <fullName evidence="10">Fatty acid synthase</fullName>
    </submittedName>
</protein>
<dbReference type="InterPro" id="IPR050091">
    <property type="entry name" value="PKS_NRPS_Biosynth_Enz"/>
</dbReference>
<evidence type="ECO:0000313" key="10">
    <source>
        <dbReference type="EMBL" id="GBM54857.1"/>
    </source>
</evidence>
<dbReference type="Gene3D" id="3.40.50.720">
    <property type="entry name" value="NAD(P)-binding Rossmann-like Domain"/>
    <property type="match status" value="1"/>
</dbReference>
<keyword evidence="7" id="KW-0275">Fatty acid biosynthesis</keyword>
<dbReference type="InterPro" id="IPR036291">
    <property type="entry name" value="NAD(P)-bd_dom_sf"/>
</dbReference>
<keyword evidence="5" id="KW-0560">Oxidoreductase</keyword>
<evidence type="ECO:0000256" key="1">
    <source>
        <dbReference type="ARBA" id="ARBA00022450"/>
    </source>
</evidence>
<dbReference type="SUPFAM" id="SSF51735">
    <property type="entry name" value="NAD(P)-binding Rossmann-fold domains"/>
    <property type="match status" value="1"/>
</dbReference>
<evidence type="ECO:0000256" key="8">
    <source>
        <dbReference type="ARBA" id="ARBA00023268"/>
    </source>
</evidence>
<dbReference type="GO" id="GO:0016491">
    <property type="term" value="F:oxidoreductase activity"/>
    <property type="evidence" value="ECO:0007669"/>
    <property type="project" value="UniProtKB-KW"/>
</dbReference>
<dbReference type="InterPro" id="IPR057326">
    <property type="entry name" value="KR_dom"/>
</dbReference>
<evidence type="ECO:0000256" key="6">
    <source>
        <dbReference type="ARBA" id="ARBA00023098"/>
    </source>
</evidence>
<proteinExistence type="predicted"/>
<keyword evidence="11" id="KW-1185">Reference proteome</keyword>
<reference evidence="10 11" key="1">
    <citation type="journal article" date="2019" name="Sci. Rep.">
        <title>Orb-weaving spider Araneus ventricosus genome elucidates the spidroin gene catalogue.</title>
        <authorList>
            <person name="Kono N."/>
            <person name="Nakamura H."/>
            <person name="Ohtoshi R."/>
            <person name="Moran D.A.P."/>
            <person name="Shinohara A."/>
            <person name="Yoshida Y."/>
            <person name="Fujiwara M."/>
            <person name="Mori M."/>
            <person name="Tomita M."/>
            <person name="Arakawa K."/>
        </authorList>
    </citation>
    <scope>NUCLEOTIDE SEQUENCE [LARGE SCALE GENOMIC DNA]</scope>
</reference>
<dbReference type="InterPro" id="IPR013968">
    <property type="entry name" value="PKS_KR"/>
</dbReference>
<dbReference type="AlphaFoldDB" id="A0A4Y2GNS7"/>
<dbReference type="SMART" id="SM00822">
    <property type="entry name" value="PKS_KR"/>
    <property type="match status" value="1"/>
</dbReference>
<dbReference type="InterPro" id="IPR036736">
    <property type="entry name" value="ACP-like_sf"/>
</dbReference>
<evidence type="ECO:0000256" key="7">
    <source>
        <dbReference type="ARBA" id="ARBA00023160"/>
    </source>
</evidence>
<dbReference type="Pfam" id="PF08659">
    <property type="entry name" value="KR"/>
    <property type="match status" value="1"/>
</dbReference>
<keyword evidence="4" id="KW-0521">NADP</keyword>
<keyword evidence="3" id="KW-0276">Fatty acid metabolism</keyword>